<reference evidence="1 2" key="1">
    <citation type="submission" date="2020-08" db="EMBL/GenBank/DDBJ databases">
        <title>Sequencing the genomes of 1000 actinobacteria strains.</title>
        <authorList>
            <person name="Klenk H.-P."/>
        </authorList>
    </citation>
    <scope>NUCLEOTIDE SEQUENCE [LARGE SCALE GENOMIC DNA]</scope>
    <source>
        <strain evidence="1 2">DSM 44551</strain>
    </source>
</reference>
<gene>
    <name evidence="1" type="ORF">HDA36_000602</name>
</gene>
<dbReference type="Proteomes" id="UP000572635">
    <property type="component" value="Unassembled WGS sequence"/>
</dbReference>
<dbReference type="AlphaFoldDB" id="A0A7W8QIS5"/>
<organism evidence="1 2">
    <name type="scientific">Nocardiopsis composta</name>
    <dbReference type="NCBI Taxonomy" id="157465"/>
    <lineage>
        <taxon>Bacteria</taxon>
        <taxon>Bacillati</taxon>
        <taxon>Actinomycetota</taxon>
        <taxon>Actinomycetes</taxon>
        <taxon>Streptosporangiales</taxon>
        <taxon>Nocardiopsidaceae</taxon>
        <taxon>Nocardiopsis</taxon>
    </lineage>
</organism>
<keyword evidence="2" id="KW-1185">Reference proteome</keyword>
<dbReference type="EMBL" id="JACHDB010000001">
    <property type="protein sequence ID" value="MBB5430518.1"/>
    <property type="molecule type" value="Genomic_DNA"/>
</dbReference>
<accession>A0A7W8QIS5</accession>
<dbReference type="SUPFAM" id="SSF52799">
    <property type="entry name" value="(Phosphotyrosine protein) phosphatases II"/>
    <property type="match status" value="1"/>
</dbReference>
<evidence type="ECO:0000313" key="1">
    <source>
        <dbReference type="EMBL" id="MBB5430518.1"/>
    </source>
</evidence>
<dbReference type="Pfam" id="PF13350">
    <property type="entry name" value="Y_phosphatase3"/>
    <property type="match status" value="1"/>
</dbReference>
<evidence type="ECO:0008006" key="3">
    <source>
        <dbReference type="Google" id="ProtNLM"/>
    </source>
</evidence>
<dbReference type="Gene3D" id="3.90.190.10">
    <property type="entry name" value="Protein tyrosine phosphatase superfamily"/>
    <property type="match status" value="1"/>
</dbReference>
<name>A0A7W8QIS5_9ACTN</name>
<comment type="caution">
    <text evidence="1">The sequence shown here is derived from an EMBL/GenBank/DDBJ whole genome shotgun (WGS) entry which is preliminary data.</text>
</comment>
<dbReference type="GO" id="GO:0004721">
    <property type="term" value="F:phosphoprotein phosphatase activity"/>
    <property type="evidence" value="ECO:0007669"/>
    <property type="project" value="InterPro"/>
</dbReference>
<proteinExistence type="predicted"/>
<sequence>MPPATDLPPNWRPVRFAAPADAHTAPPDAPDTLYRAAALSLATHDELAACPHPLTWFDLRTDEERALDRADSPAKDLPVVPFPLVRGSAALSRDEMARVFGALVSGELSFGELYIRMLIESTERFAAAVQAVAAIEGRVAIACQGGRDRTGVLVALILDLVGADRRLIVEDYLRTNDDQETADGRQPDSEGERLLAGYDMTCLASDMEQVLDFLRARGGSRGYLSAYIAPDRLDRIAADLRARILPAPADETFAAKDAPS</sequence>
<protein>
    <recommendedName>
        <fullName evidence="3">Tyrosine-protein phosphatase</fullName>
    </recommendedName>
</protein>
<dbReference type="RefSeq" id="WP_184388456.1">
    <property type="nucleotide sequence ID" value="NZ_BAAAJD010000023.1"/>
</dbReference>
<dbReference type="InterPro" id="IPR029021">
    <property type="entry name" value="Prot-tyrosine_phosphatase-like"/>
</dbReference>
<evidence type="ECO:0000313" key="2">
    <source>
        <dbReference type="Proteomes" id="UP000572635"/>
    </source>
</evidence>
<dbReference type="InterPro" id="IPR026893">
    <property type="entry name" value="Tyr/Ser_Pase_IphP-type"/>
</dbReference>